<accession>A0A7G3GG73</accession>
<protein>
    <submittedName>
        <fullName evidence="2">Uncharacterized protein</fullName>
    </submittedName>
</protein>
<dbReference type="InterPro" id="IPR027417">
    <property type="entry name" value="P-loop_NTPase"/>
</dbReference>
<dbReference type="AlphaFoldDB" id="A0A7G3GG73"/>
<evidence type="ECO:0000313" key="2">
    <source>
        <dbReference type="EMBL" id="QBC45965.1"/>
    </source>
</evidence>
<gene>
    <name evidence="2" type="ORF">C1H71_20730</name>
</gene>
<dbReference type="EMBL" id="CP025783">
    <property type="protein sequence ID" value="QBC45965.1"/>
    <property type="molecule type" value="Genomic_DNA"/>
</dbReference>
<feature type="transmembrane region" description="Helical" evidence="1">
    <location>
        <begin position="7"/>
        <end position="29"/>
    </location>
</feature>
<dbReference type="SUPFAM" id="SSF52540">
    <property type="entry name" value="P-loop containing nucleoside triphosphate hydrolases"/>
    <property type="match status" value="1"/>
</dbReference>
<geneLocation type="plasmid" evidence="2 3">
    <name>pl1</name>
</geneLocation>
<keyword evidence="3" id="KW-1185">Reference proteome</keyword>
<feature type="transmembrane region" description="Helical" evidence="1">
    <location>
        <begin position="49"/>
        <end position="72"/>
    </location>
</feature>
<evidence type="ECO:0000256" key="1">
    <source>
        <dbReference type="SAM" id="Phobius"/>
    </source>
</evidence>
<proteinExistence type="predicted"/>
<sequence length="104" mass="11279">MIFVVQVIVTMFFVCVLMFLCFLLLFGIIPNANLLILKCLFLLQQSDKYFTDGVCYAAITVQQLAVFIAILVGKMDVVAVFNQKGGVGKSTTTVQLADGCSSGV</sequence>
<dbReference type="Gene3D" id="3.40.50.300">
    <property type="entry name" value="P-loop containing nucleotide triphosphate hydrolases"/>
    <property type="match status" value="1"/>
</dbReference>
<dbReference type="RefSeq" id="WP_188053788.1">
    <property type="nucleotide sequence ID" value="NZ_CP025783.1"/>
</dbReference>
<organism evidence="2 3">
    <name type="scientific">Iodobacter fluviatilis</name>
    <dbReference type="NCBI Taxonomy" id="537"/>
    <lineage>
        <taxon>Bacteria</taxon>
        <taxon>Pseudomonadati</taxon>
        <taxon>Pseudomonadota</taxon>
        <taxon>Betaproteobacteria</taxon>
        <taxon>Neisseriales</taxon>
        <taxon>Chitinibacteraceae</taxon>
        <taxon>Iodobacter</taxon>
    </lineage>
</organism>
<dbReference type="KEGG" id="ifl:C1H71_20730"/>
<keyword evidence="1" id="KW-0472">Membrane</keyword>
<reference evidence="2 3" key="1">
    <citation type="submission" date="2018-01" db="EMBL/GenBank/DDBJ databases">
        <title>Genome sequence of Iodobacter sp. strain PCH194 isolated from Indian Trans-Himalaya.</title>
        <authorList>
            <person name="Kumar V."/>
            <person name="Thakur V."/>
            <person name="Kumar S."/>
            <person name="Singh D."/>
        </authorList>
    </citation>
    <scope>NUCLEOTIDE SEQUENCE [LARGE SCALE GENOMIC DNA]</scope>
    <source>
        <strain evidence="2 3">PCH194</strain>
        <plasmid evidence="2 3">pl1</plasmid>
    </source>
</reference>
<keyword evidence="1" id="KW-1133">Transmembrane helix</keyword>
<keyword evidence="2" id="KW-0614">Plasmid</keyword>
<name>A0A7G3GG73_9NEIS</name>
<evidence type="ECO:0000313" key="3">
    <source>
        <dbReference type="Proteomes" id="UP000515917"/>
    </source>
</evidence>
<keyword evidence="1" id="KW-0812">Transmembrane</keyword>
<dbReference type="Proteomes" id="UP000515917">
    <property type="component" value="Plasmid pl1"/>
</dbReference>